<evidence type="ECO:0000313" key="2">
    <source>
        <dbReference type="Proteomes" id="UP001233999"/>
    </source>
</evidence>
<accession>A0AAD8AIC6</accession>
<comment type="caution">
    <text evidence="1">The sequence shown here is derived from an EMBL/GenBank/DDBJ whole genome shotgun (WGS) entry which is preliminary data.</text>
</comment>
<keyword evidence="2" id="KW-1185">Reference proteome</keyword>
<evidence type="ECO:0000313" key="1">
    <source>
        <dbReference type="EMBL" id="KAJ9598742.1"/>
    </source>
</evidence>
<dbReference type="GO" id="GO:0003341">
    <property type="term" value="P:cilium movement"/>
    <property type="evidence" value="ECO:0007669"/>
    <property type="project" value="TreeGrafter"/>
</dbReference>
<dbReference type="GO" id="GO:1904158">
    <property type="term" value="P:axonemal central apparatus assembly"/>
    <property type="evidence" value="ECO:0007669"/>
    <property type="project" value="TreeGrafter"/>
</dbReference>
<dbReference type="AlphaFoldDB" id="A0AAD8AIC6"/>
<proteinExistence type="predicted"/>
<dbReference type="InterPro" id="IPR033305">
    <property type="entry name" value="Hydin-like"/>
</dbReference>
<dbReference type="EMBL" id="JASPKZ010001175">
    <property type="protein sequence ID" value="KAJ9598742.1"/>
    <property type="molecule type" value="Genomic_DNA"/>
</dbReference>
<protein>
    <submittedName>
        <fullName evidence="1">Uncharacterized protein</fullName>
    </submittedName>
</protein>
<dbReference type="Gene3D" id="2.60.40.10">
    <property type="entry name" value="Immunoglobulins"/>
    <property type="match status" value="1"/>
</dbReference>
<dbReference type="InterPro" id="IPR013783">
    <property type="entry name" value="Ig-like_fold"/>
</dbReference>
<dbReference type="GO" id="GO:0005930">
    <property type="term" value="C:axoneme"/>
    <property type="evidence" value="ECO:0007669"/>
    <property type="project" value="TreeGrafter"/>
</dbReference>
<organism evidence="1 2">
    <name type="scientific">Diploptera punctata</name>
    <name type="common">Pacific beetle cockroach</name>
    <dbReference type="NCBI Taxonomy" id="6984"/>
    <lineage>
        <taxon>Eukaryota</taxon>
        <taxon>Metazoa</taxon>
        <taxon>Ecdysozoa</taxon>
        <taxon>Arthropoda</taxon>
        <taxon>Hexapoda</taxon>
        <taxon>Insecta</taxon>
        <taxon>Pterygota</taxon>
        <taxon>Neoptera</taxon>
        <taxon>Polyneoptera</taxon>
        <taxon>Dictyoptera</taxon>
        <taxon>Blattodea</taxon>
        <taxon>Blaberoidea</taxon>
        <taxon>Blaberidae</taxon>
        <taxon>Diplopterinae</taxon>
        <taxon>Diploptera</taxon>
    </lineage>
</organism>
<dbReference type="Proteomes" id="UP001233999">
    <property type="component" value="Unassembled WGS sequence"/>
</dbReference>
<gene>
    <name evidence="1" type="ORF">L9F63_026725</name>
</gene>
<sequence>METLKIPIYFRPKEEGTFDEEVHFNVAGSVDECIAVHGRGVPMKMMLVDPEDKCLDFGNTEVNSNTIKVVQVINKSKATAITNFGLTEYFPKIEETDSLEIPSRSTFTSGGSHFTDAIRIYPSKNIKIGPDKSVKLSVKFSPICRINPFTEK</sequence>
<dbReference type="PANTHER" id="PTHR23053">
    <property type="entry name" value="DLEC1 DELETED IN LUNG AND ESOPHAGEAL CANCER 1"/>
    <property type="match status" value="1"/>
</dbReference>
<reference evidence="1" key="2">
    <citation type="submission" date="2023-05" db="EMBL/GenBank/DDBJ databases">
        <authorList>
            <person name="Fouks B."/>
        </authorList>
    </citation>
    <scope>NUCLEOTIDE SEQUENCE</scope>
    <source>
        <strain evidence="1">Stay&amp;Tobe</strain>
        <tissue evidence="1">Testes</tissue>
    </source>
</reference>
<dbReference type="PANTHER" id="PTHR23053:SF0">
    <property type="entry name" value="HYDROCEPHALUS-INDUCING PROTEIN HOMOLOG"/>
    <property type="match status" value="1"/>
</dbReference>
<feature type="non-terminal residue" evidence="1">
    <location>
        <position position="152"/>
    </location>
</feature>
<name>A0AAD8AIC6_DIPPU</name>
<reference evidence="1" key="1">
    <citation type="journal article" date="2023" name="IScience">
        <title>Live-bearing cockroach genome reveals convergent evolutionary mechanisms linked to viviparity in insects and beyond.</title>
        <authorList>
            <person name="Fouks B."/>
            <person name="Harrison M.C."/>
            <person name="Mikhailova A.A."/>
            <person name="Marchal E."/>
            <person name="English S."/>
            <person name="Carruthers M."/>
            <person name="Jennings E.C."/>
            <person name="Chiamaka E.L."/>
            <person name="Frigard R.A."/>
            <person name="Pippel M."/>
            <person name="Attardo G.M."/>
            <person name="Benoit J.B."/>
            <person name="Bornberg-Bauer E."/>
            <person name="Tobe S.S."/>
        </authorList>
    </citation>
    <scope>NUCLEOTIDE SEQUENCE</scope>
    <source>
        <strain evidence="1">Stay&amp;Tobe</strain>
    </source>
</reference>